<evidence type="ECO:0000256" key="7">
    <source>
        <dbReference type="ARBA" id="ARBA00022801"/>
    </source>
</evidence>
<dbReference type="Gene3D" id="1.10.3810.10">
    <property type="entry name" value="Biosynthetic peptidoglycan transglycosylase-like"/>
    <property type="match status" value="1"/>
</dbReference>
<accession>A0A1H1PYZ5</accession>
<dbReference type="InterPro" id="IPR036950">
    <property type="entry name" value="PBP_transglycosylase"/>
</dbReference>
<dbReference type="SUPFAM" id="SSF53955">
    <property type="entry name" value="Lysozyme-like"/>
    <property type="match status" value="1"/>
</dbReference>
<evidence type="ECO:0000256" key="12">
    <source>
        <dbReference type="ARBA" id="ARBA00034000"/>
    </source>
</evidence>
<evidence type="ECO:0000256" key="10">
    <source>
        <dbReference type="ARBA" id="ARBA00023268"/>
    </source>
</evidence>
<dbReference type="SUPFAM" id="SSF56601">
    <property type="entry name" value="beta-lactamase/transpeptidase-like"/>
    <property type="match status" value="1"/>
</dbReference>
<dbReference type="STRING" id="630515.SAMN04489812_1073"/>
<evidence type="ECO:0000259" key="14">
    <source>
        <dbReference type="Pfam" id="PF00905"/>
    </source>
</evidence>
<dbReference type="EMBL" id="LT629772">
    <property type="protein sequence ID" value="SDS16323.1"/>
    <property type="molecule type" value="Genomic_DNA"/>
</dbReference>
<keyword evidence="9" id="KW-0573">Peptidoglycan synthesis</keyword>
<reference evidence="16 17" key="1">
    <citation type="submission" date="2016-10" db="EMBL/GenBank/DDBJ databases">
        <authorList>
            <person name="de Groot N.N."/>
        </authorList>
    </citation>
    <scope>NUCLEOTIDE SEQUENCE [LARGE SCALE GENOMIC DNA]</scope>
    <source>
        <strain evidence="16 17">DSM 21800</strain>
    </source>
</reference>
<organism evidence="16 17">
    <name type="scientific">Microlunatus soli</name>
    <dbReference type="NCBI Taxonomy" id="630515"/>
    <lineage>
        <taxon>Bacteria</taxon>
        <taxon>Bacillati</taxon>
        <taxon>Actinomycetota</taxon>
        <taxon>Actinomycetes</taxon>
        <taxon>Propionibacteriales</taxon>
        <taxon>Propionibacteriaceae</taxon>
        <taxon>Microlunatus</taxon>
    </lineage>
</organism>
<comment type="catalytic activity">
    <reaction evidence="13">
        <text>[GlcNAc-(1-&gt;4)-Mur2Ac(oyl-L-Ala-gamma-D-Glu-L-Lys-D-Ala-D-Ala)](n)-di-trans,octa-cis-undecaprenyl diphosphate + beta-D-GlcNAc-(1-&gt;4)-Mur2Ac(oyl-L-Ala-gamma-D-Glu-L-Lys-D-Ala-D-Ala)-di-trans,octa-cis-undecaprenyl diphosphate = [GlcNAc-(1-&gt;4)-Mur2Ac(oyl-L-Ala-gamma-D-Glu-L-Lys-D-Ala-D-Ala)](n+1)-di-trans,octa-cis-undecaprenyl diphosphate + di-trans,octa-cis-undecaprenyl diphosphate + H(+)</text>
        <dbReference type="Rhea" id="RHEA:23708"/>
        <dbReference type="Rhea" id="RHEA-COMP:9602"/>
        <dbReference type="Rhea" id="RHEA-COMP:9603"/>
        <dbReference type="ChEBI" id="CHEBI:15378"/>
        <dbReference type="ChEBI" id="CHEBI:58405"/>
        <dbReference type="ChEBI" id="CHEBI:60033"/>
        <dbReference type="ChEBI" id="CHEBI:78435"/>
        <dbReference type="EC" id="2.4.99.28"/>
    </reaction>
</comment>
<evidence type="ECO:0000313" key="17">
    <source>
        <dbReference type="Proteomes" id="UP000199103"/>
    </source>
</evidence>
<dbReference type="Proteomes" id="UP000199103">
    <property type="component" value="Chromosome I"/>
</dbReference>
<dbReference type="GO" id="GO:0030288">
    <property type="term" value="C:outer membrane-bounded periplasmic space"/>
    <property type="evidence" value="ECO:0007669"/>
    <property type="project" value="TreeGrafter"/>
</dbReference>
<dbReference type="GO" id="GO:0009252">
    <property type="term" value="P:peptidoglycan biosynthetic process"/>
    <property type="evidence" value="ECO:0007669"/>
    <property type="project" value="UniProtKB-KW"/>
</dbReference>
<dbReference type="Gene3D" id="3.40.710.10">
    <property type="entry name" value="DD-peptidase/beta-lactamase superfamily"/>
    <property type="match status" value="1"/>
</dbReference>
<evidence type="ECO:0000256" key="6">
    <source>
        <dbReference type="ARBA" id="ARBA00022679"/>
    </source>
</evidence>
<keyword evidence="10" id="KW-0511">Multifunctional enzyme</keyword>
<evidence type="ECO:0000256" key="3">
    <source>
        <dbReference type="ARBA" id="ARBA00022645"/>
    </source>
</evidence>
<keyword evidence="11" id="KW-0961">Cell wall biogenesis/degradation</keyword>
<dbReference type="GO" id="GO:0009002">
    <property type="term" value="F:serine-type D-Ala-D-Ala carboxypeptidase activity"/>
    <property type="evidence" value="ECO:0007669"/>
    <property type="project" value="UniProtKB-EC"/>
</dbReference>
<comment type="catalytic activity">
    <reaction evidence="12">
        <text>Preferential cleavage: (Ac)2-L-Lys-D-Ala-|-D-Ala. Also transpeptidation of peptidyl-alanyl moieties that are N-acyl substituents of D-alanine.</text>
        <dbReference type="EC" id="3.4.16.4"/>
    </reaction>
</comment>
<dbReference type="GO" id="GO:0071555">
    <property type="term" value="P:cell wall organization"/>
    <property type="evidence" value="ECO:0007669"/>
    <property type="project" value="UniProtKB-KW"/>
</dbReference>
<comment type="similarity">
    <text evidence="2">In the N-terminal section; belongs to the glycosyltransferase 51 family.</text>
</comment>
<dbReference type="GO" id="GO:0008360">
    <property type="term" value="P:regulation of cell shape"/>
    <property type="evidence" value="ECO:0007669"/>
    <property type="project" value="UniProtKB-KW"/>
</dbReference>
<dbReference type="InterPro" id="IPR001460">
    <property type="entry name" value="PCN-bd_Tpept"/>
</dbReference>
<keyword evidence="4" id="KW-0645">Protease</keyword>
<dbReference type="RefSeq" id="WP_091521027.1">
    <property type="nucleotide sequence ID" value="NZ_LT629772.1"/>
</dbReference>
<dbReference type="AlphaFoldDB" id="A0A1H1PYZ5"/>
<evidence type="ECO:0000256" key="1">
    <source>
        <dbReference type="ARBA" id="ARBA00007090"/>
    </source>
</evidence>
<dbReference type="Pfam" id="PF00905">
    <property type="entry name" value="Transpeptidase"/>
    <property type="match status" value="1"/>
</dbReference>
<dbReference type="InterPro" id="IPR001264">
    <property type="entry name" value="Glyco_trans_51"/>
</dbReference>
<protein>
    <submittedName>
        <fullName evidence="16">Membrane carboxypeptidase (Penicillin-binding protein)</fullName>
    </submittedName>
</protein>
<dbReference type="PANTHER" id="PTHR32282">
    <property type="entry name" value="BINDING PROTEIN TRANSPEPTIDASE, PUTATIVE-RELATED"/>
    <property type="match status" value="1"/>
</dbReference>
<evidence type="ECO:0000259" key="15">
    <source>
        <dbReference type="Pfam" id="PF00912"/>
    </source>
</evidence>
<dbReference type="FunFam" id="1.10.3810.10:FF:000001">
    <property type="entry name" value="Penicillin-binding protein 1A"/>
    <property type="match status" value="1"/>
</dbReference>
<keyword evidence="7" id="KW-0378">Hydrolase</keyword>
<dbReference type="Pfam" id="PF00912">
    <property type="entry name" value="Transgly"/>
    <property type="match status" value="1"/>
</dbReference>
<evidence type="ECO:0000256" key="8">
    <source>
        <dbReference type="ARBA" id="ARBA00022960"/>
    </source>
</evidence>
<keyword evidence="17" id="KW-1185">Reference proteome</keyword>
<feature type="domain" description="Glycosyl transferase family 51" evidence="15">
    <location>
        <begin position="71"/>
        <end position="259"/>
    </location>
</feature>
<keyword evidence="3 16" id="KW-0121">Carboxypeptidase</keyword>
<evidence type="ECO:0000256" key="4">
    <source>
        <dbReference type="ARBA" id="ARBA00022670"/>
    </source>
</evidence>
<evidence type="ECO:0000256" key="2">
    <source>
        <dbReference type="ARBA" id="ARBA00007739"/>
    </source>
</evidence>
<evidence type="ECO:0000313" key="16">
    <source>
        <dbReference type="EMBL" id="SDS16323.1"/>
    </source>
</evidence>
<dbReference type="PANTHER" id="PTHR32282:SF33">
    <property type="entry name" value="PEPTIDOGLYCAN GLYCOSYLTRANSFERASE"/>
    <property type="match status" value="1"/>
</dbReference>
<dbReference type="InterPro" id="IPR023346">
    <property type="entry name" value="Lysozyme-like_dom_sf"/>
</dbReference>
<sequence>MATRERSVSASALLFVLVSIVAGCLVAGLALPALALAGAGTKTAQANLGALPKALDAPAQAERSTVLASDGEVIGYFYDQNRSYVPLDKIAPVMQRAVVAIEDDKFYSHGAIDLKGTLRAFLANQTSGSTVQGGSTLTQQYVKQVLVNQASLDGDQRAVAKATDDSYQRKLTELRYAMSVEKKLSKDQILERYLNIAYFGGGAYGIEAAAEHYFDTTAAELTLPQAAMLAGLVRSPDAYDPVAHEEAGVQRRNYVLSRMSQLGVIDKADAKNAQATPFDRDAVKTISSGCASSTYPFVCDYAKRSLLASDRLGATAKEREHRLDRGGLTIRTTIDPTAQKTAQKAIDKIIGPTDPLTAVTDIVEPGTGKIRAMAQNNSVMGPDKGETYYNYSAAPDLGGSTGFQAGSTFKAFTAAAAFEQGIPMTRRYNAPVEKSYDGRSFETCDGSSTINGWTVRNSTGVNGRMNMIKAAENSVNNYFVPLELDAGMCNVVQMTEKLGVTSNTAEAPISSYTDKPSFTLGTAEVNPLSMATAYATFASGGIRCTPVMVDKISTADGKELTPPDADCKRVISADVANAVNDLLSHVIADGTGNPAQTADQRPQAGKTGTIDSNAAVWFAGYTPNAATVSMIAEDTSRKPFIAGKPSYRSDGLKGYTVPSTGVELSGSGGGDAGADLWRPTMNKYLKDLPPEEFDSAPDRLTQGS</sequence>
<name>A0A1H1PYZ5_9ACTN</name>
<feature type="domain" description="Penicillin-binding protein transpeptidase" evidence="14">
    <location>
        <begin position="362"/>
        <end position="631"/>
    </location>
</feature>
<dbReference type="InterPro" id="IPR050396">
    <property type="entry name" value="Glycosyltr_51/Transpeptidase"/>
</dbReference>
<evidence type="ECO:0000256" key="11">
    <source>
        <dbReference type="ARBA" id="ARBA00023316"/>
    </source>
</evidence>
<dbReference type="GO" id="GO:0008658">
    <property type="term" value="F:penicillin binding"/>
    <property type="evidence" value="ECO:0007669"/>
    <property type="project" value="InterPro"/>
</dbReference>
<proteinExistence type="inferred from homology"/>
<evidence type="ECO:0000256" key="5">
    <source>
        <dbReference type="ARBA" id="ARBA00022676"/>
    </source>
</evidence>
<dbReference type="OrthoDB" id="9766909at2"/>
<keyword evidence="8" id="KW-0133">Cell shape</keyword>
<comment type="similarity">
    <text evidence="1">In the C-terminal section; belongs to the transpeptidase family.</text>
</comment>
<dbReference type="InterPro" id="IPR012338">
    <property type="entry name" value="Beta-lactam/transpept-like"/>
</dbReference>
<dbReference type="GO" id="GO:0008955">
    <property type="term" value="F:peptidoglycan glycosyltransferase activity"/>
    <property type="evidence" value="ECO:0007669"/>
    <property type="project" value="UniProtKB-EC"/>
</dbReference>
<keyword evidence="5" id="KW-0328">Glycosyltransferase</keyword>
<keyword evidence="6" id="KW-0808">Transferase</keyword>
<evidence type="ECO:0000256" key="9">
    <source>
        <dbReference type="ARBA" id="ARBA00022984"/>
    </source>
</evidence>
<gene>
    <name evidence="16" type="ORF">SAMN04489812_1073</name>
</gene>
<dbReference type="GO" id="GO:0006508">
    <property type="term" value="P:proteolysis"/>
    <property type="evidence" value="ECO:0007669"/>
    <property type="project" value="UniProtKB-KW"/>
</dbReference>
<dbReference type="PROSITE" id="PS51257">
    <property type="entry name" value="PROKAR_LIPOPROTEIN"/>
    <property type="match status" value="1"/>
</dbReference>
<evidence type="ECO:0000256" key="13">
    <source>
        <dbReference type="ARBA" id="ARBA00049902"/>
    </source>
</evidence>